<dbReference type="EC" id="1.5.1.20" evidence="10"/>
<dbReference type="GO" id="GO:0032259">
    <property type="term" value="P:methylation"/>
    <property type="evidence" value="ECO:0007669"/>
    <property type="project" value="UniProtKB-KW"/>
</dbReference>
<evidence type="ECO:0000256" key="7">
    <source>
        <dbReference type="ARBA" id="ARBA00023002"/>
    </source>
</evidence>
<evidence type="ECO:0000256" key="3">
    <source>
        <dbReference type="ARBA" id="ARBA00022603"/>
    </source>
</evidence>
<dbReference type="PANTHER" id="PTHR45833">
    <property type="entry name" value="METHIONINE SYNTHASE"/>
    <property type="match status" value="1"/>
</dbReference>
<dbReference type="GO" id="GO:0008705">
    <property type="term" value="F:methionine synthase activity"/>
    <property type="evidence" value="ECO:0007669"/>
    <property type="project" value="TreeGrafter"/>
</dbReference>
<comment type="pathway">
    <text evidence="2">One-carbon metabolism; tetrahydrofolate interconversion.</text>
</comment>
<feature type="binding site" evidence="8">
    <location>
        <position position="209"/>
    </location>
    <ligand>
        <name>Zn(2+)</name>
        <dbReference type="ChEBI" id="CHEBI:29105"/>
    </ligand>
</feature>
<dbReference type="PROSITE" id="PS50970">
    <property type="entry name" value="HCY"/>
    <property type="match status" value="1"/>
</dbReference>
<dbReference type="Gene3D" id="3.20.20.220">
    <property type="match status" value="1"/>
</dbReference>
<dbReference type="InterPro" id="IPR003171">
    <property type="entry name" value="Mehydrof_redctse-like"/>
</dbReference>
<dbReference type="InterPro" id="IPR036589">
    <property type="entry name" value="HCY_dom_sf"/>
</dbReference>
<keyword evidence="3 8" id="KW-0489">Methyltransferase</keyword>
<dbReference type="Pfam" id="PF02574">
    <property type="entry name" value="S-methyl_trans"/>
    <property type="match status" value="1"/>
</dbReference>
<feature type="domain" description="Hcy-binding" evidence="9">
    <location>
        <begin position="1"/>
        <end position="290"/>
    </location>
</feature>
<gene>
    <name evidence="10" type="ORF">F4Y08_08230</name>
</gene>
<dbReference type="InterPro" id="IPR003726">
    <property type="entry name" value="HCY_dom"/>
</dbReference>
<keyword evidence="6" id="KW-0274">FAD</keyword>
<evidence type="ECO:0000256" key="6">
    <source>
        <dbReference type="ARBA" id="ARBA00022827"/>
    </source>
</evidence>
<dbReference type="EMBL" id="VXPY01000056">
    <property type="protein sequence ID" value="MYD90307.1"/>
    <property type="molecule type" value="Genomic_DNA"/>
</dbReference>
<feature type="binding site" evidence="8">
    <location>
        <position position="276"/>
    </location>
    <ligand>
        <name>Zn(2+)</name>
        <dbReference type="ChEBI" id="CHEBI:29105"/>
    </ligand>
</feature>
<keyword evidence="8" id="KW-0479">Metal-binding</keyword>
<dbReference type="AlphaFoldDB" id="A0A6B1DSZ6"/>
<keyword evidence="5 8" id="KW-0808">Transferase</keyword>
<dbReference type="SUPFAM" id="SSF82282">
    <property type="entry name" value="Homocysteine S-methyltransferase"/>
    <property type="match status" value="1"/>
</dbReference>
<comment type="cofactor">
    <cofactor evidence="1">
        <name>FAD</name>
        <dbReference type="ChEBI" id="CHEBI:57692"/>
    </cofactor>
</comment>
<dbReference type="CDD" id="cd00537">
    <property type="entry name" value="MTHFR"/>
    <property type="match status" value="1"/>
</dbReference>
<evidence type="ECO:0000259" key="9">
    <source>
        <dbReference type="PROSITE" id="PS50970"/>
    </source>
</evidence>
<dbReference type="PANTHER" id="PTHR45833:SF2">
    <property type="entry name" value="BIFUNCTIONAL HOMOCYSTEINE S-METHYLTRANSFERASE_5,10-METHYLENETETRAHYDROFOLATE REDUCTASE"/>
    <property type="match status" value="1"/>
</dbReference>
<evidence type="ECO:0000256" key="5">
    <source>
        <dbReference type="ARBA" id="ARBA00022679"/>
    </source>
</evidence>
<dbReference type="Gene3D" id="3.20.20.330">
    <property type="entry name" value="Homocysteine-binding-like domain"/>
    <property type="match status" value="1"/>
</dbReference>
<accession>A0A6B1DSZ6</accession>
<keyword evidence="4" id="KW-0285">Flavoprotein</keyword>
<evidence type="ECO:0000256" key="4">
    <source>
        <dbReference type="ARBA" id="ARBA00022630"/>
    </source>
</evidence>
<keyword evidence="7 10" id="KW-0560">Oxidoreductase</keyword>
<dbReference type="NCBIfam" id="NF006396">
    <property type="entry name" value="PRK08645.1"/>
    <property type="match status" value="1"/>
</dbReference>
<protein>
    <submittedName>
        <fullName evidence="10">Bifunctional homocysteine S-methyltransferase/methylenetetrahydrofolate reductase</fullName>
        <ecNumber evidence="10">1.5.1.20</ecNumber>
        <ecNumber evidence="10">2.1.1.10</ecNumber>
    </submittedName>
</protein>
<name>A0A6B1DSZ6_9CHLR</name>
<dbReference type="EC" id="2.1.1.10" evidence="10"/>
<evidence type="ECO:0000313" key="10">
    <source>
        <dbReference type="EMBL" id="MYD90307.1"/>
    </source>
</evidence>
<dbReference type="Pfam" id="PF02219">
    <property type="entry name" value="MTHFR"/>
    <property type="match status" value="1"/>
</dbReference>
<organism evidence="10">
    <name type="scientific">Caldilineaceae bacterium SB0662_bin_9</name>
    <dbReference type="NCBI Taxonomy" id="2605258"/>
    <lineage>
        <taxon>Bacteria</taxon>
        <taxon>Bacillati</taxon>
        <taxon>Chloroflexota</taxon>
        <taxon>Caldilineae</taxon>
        <taxon>Caldilineales</taxon>
        <taxon>Caldilineaceae</taxon>
    </lineage>
</organism>
<evidence type="ECO:0000256" key="1">
    <source>
        <dbReference type="ARBA" id="ARBA00001974"/>
    </source>
</evidence>
<dbReference type="GO" id="GO:0005829">
    <property type="term" value="C:cytosol"/>
    <property type="evidence" value="ECO:0007669"/>
    <property type="project" value="TreeGrafter"/>
</dbReference>
<comment type="caution">
    <text evidence="10">The sequence shown here is derived from an EMBL/GenBank/DDBJ whole genome shotgun (WGS) entry which is preliminary data.</text>
</comment>
<comment type="cofactor">
    <cofactor evidence="8">
        <name>Zn(2+)</name>
        <dbReference type="ChEBI" id="CHEBI:29105"/>
    </cofactor>
</comment>
<dbReference type="UniPathway" id="UPA00193"/>
<sequence length="635" mass="67917">MVPFLEALQAGPLLADGGMGTLLLAHGARVDQNLEELCLTEPDRVRELQLAYARAGADILLTHTFGAQSLRLAEHGLDSQVVAINRAAARIARDVRESSGRDIFIAGDIGPLGRALAPRGPISTEQARTAFREQAAALLEGGVDLFCVETMTDVAELRQAVLAIRELSDLPVLASLTFSADGETLFGLDAAAAAEMLTDLPIDVLGANCAVGPTALLDVLATLRAARPGIWLSAIPNAGLPTRVDGRFQYEAGPEYFAAMVPEFLARGARIVGGCCGTTPAHIRAMRQALDSIESDHEGDSVHLETEPSVEWGVRVSETGGPHASDPVSASGLLAKMRAGEFVVSVEVDPPRGLNPERQLAGARLAKERGADAINVADSPMARVRMGALALSTLIENRVGIETILHFTTRDRSLMGLQADLLGAHALGLRNILALTGDPPSLGESQNSSPVYDTDSVGLVQILQQFNRGQDLQGKEMGQHSSFAIAVACDPTRPDLELETERLTRKLQHGADFIMTQPIYDPMVWIRFADLYASRYGPIPAPVLIGILPLQSFRHASFLHHEVPGITLTPTALNSMKEAGKQGRQAGVAMAQDLLLDLIDAPHVQGVYLMPSFGRYETACRVLDVLDRTPVREVA</sequence>
<dbReference type="InterPro" id="IPR029041">
    <property type="entry name" value="FAD-linked_oxidoreductase-like"/>
</dbReference>
<reference evidence="10" key="1">
    <citation type="submission" date="2019-09" db="EMBL/GenBank/DDBJ databases">
        <title>Characterisation of the sponge microbiome using genome-centric metagenomics.</title>
        <authorList>
            <person name="Engelberts J.P."/>
            <person name="Robbins S.J."/>
            <person name="De Goeij J.M."/>
            <person name="Aranda M."/>
            <person name="Bell S.C."/>
            <person name="Webster N.S."/>
        </authorList>
    </citation>
    <scope>NUCLEOTIDE SEQUENCE</scope>
    <source>
        <strain evidence="10">SB0662_bin_9</strain>
    </source>
</reference>
<feature type="binding site" evidence="8">
    <location>
        <position position="275"/>
    </location>
    <ligand>
        <name>Zn(2+)</name>
        <dbReference type="ChEBI" id="CHEBI:29105"/>
    </ligand>
</feature>
<dbReference type="GO" id="GO:0004489">
    <property type="term" value="F:methylenetetrahydrofolate reductase [NAD(P)H] activity"/>
    <property type="evidence" value="ECO:0007669"/>
    <property type="project" value="UniProtKB-EC"/>
</dbReference>
<dbReference type="InterPro" id="IPR050554">
    <property type="entry name" value="Met_Synthase/Corrinoid"/>
</dbReference>
<evidence type="ECO:0000256" key="8">
    <source>
        <dbReference type="PROSITE-ProRule" id="PRU00333"/>
    </source>
</evidence>
<evidence type="ECO:0000256" key="2">
    <source>
        <dbReference type="ARBA" id="ARBA00004777"/>
    </source>
</evidence>
<dbReference type="GO" id="GO:0046872">
    <property type="term" value="F:metal ion binding"/>
    <property type="evidence" value="ECO:0007669"/>
    <property type="project" value="UniProtKB-KW"/>
</dbReference>
<dbReference type="SUPFAM" id="SSF51730">
    <property type="entry name" value="FAD-linked oxidoreductase"/>
    <property type="match status" value="1"/>
</dbReference>
<proteinExistence type="predicted"/>
<keyword evidence="8" id="KW-0862">Zinc</keyword>
<dbReference type="GO" id="GO:0035999">
    <property type="term" value="P:tetrahydrofolate interconversion"/>
    <property type="evidence" value="ECO:0007669"/>
    <property type="project" value="UniProtKB-UniPathway"/>
</dbReference>